<evidence type="ECO:0000256" key="6">
    <source>
        <dbReference type="ARBA" id="ARBA00022792"/>
    </source>
</evidence>
<keyword evidence="6" id="KW-0999">Mitochondrion inner membrane</keyword>
<comment type="subcellular location">
    <subcellularLocation>
        <location evidence="2">Mitochondrion inner membrane</location>
        <topology evidence="2">Peripheral membrane protein</topology>
        <orientation evidence="2">Matrix side</orientation>
    </subcellularLocation>
</comment>
<keyword evidence="8" id="KW-0496">Mitochondrion</keyword>
<evidence type="ECO:0000256" key="7">
    <source>
        <dbReference type="ARBA" id="ARBA00022982"/>
    </source>
</evidence>
<dbReference type="RefSeq" id="XP_013240656.1">
    <property type="nucleotide sequence ID" value="XM_013385202.1"/>
</dbReference>
<dbReference type="AlphaFoldDB" id="A0A066V9W3"/>
<evidence type="ECO:0000313" key="11">
    <source>
        <dbReference type="EMBL" id="KDN38261.1"/>
    </source>
</evidence>
<dbReference type="InterPro" id="IPR007741">
    <property type="entry name" value="Ribosomal_mL43/mS25/NADH_DH"/>
</dbReference>
<evidence type="ECO:0000256" key="5">
    <source>
        <dbReference type="ARBA" id="ARBA00022660"/>
    </source>
</evidence>
<dbReference type="SUPFAM" id="SSF52833">
    <property type="entry name" value="Thioredoxin-like"/>
    <property type="match status" value="1"/>
</dbReference>
<dbReference type="Pfam" id="PF05047">
    <property type="entry name" value="L51_S25_CI-B8"/>
    <property type="match status" value="1"/>
</dbReference>
<dbReference type="InterPro" id="IPR016464">
    <property type="entry name" value="NADH_Ub_cplx-1_asu_su-2"/>
</dbReference>
<dbReference type="PANTHER" id="PTHR12878">
    <property type="entry name" value="NADH-UBIQUINONE OXIDOREDUCTASE B8 SUBUNIT"/>
    <property type="match status" value="1"/>
</dbReference>
<evidence type="ECO:0000256" key="4">
    <source>
        <dbReference type="ARBA" id="ARBA00022448"/>
    </source>
</evidence>
<evidence type="ECO:0000259" key="10">
    <source>
        <dbReference type="SMART" id="SM00916"/>
    </source>
</evidence>
<dbReference type="InParanoid" id="A0A066V9W3"/>
<keyword evidence="4" id="KW-0813">Transport</keyword>
<dbReference type="HOGENOM" id="CLU_110897_1_1_1"/>
<keyword evidence="11" id="KW-0830">Ubiquinone</keyword>
<comment type="function">
    <text evidence="1">Accessory subunit of the mitochondrial membrane respiratory chain NADH dehydrogenase (Complex I), that is believed not to be involved in catalysis. Complex I functions in the transfer of electrons from NADH to the respiratory chain. The immediate electron acceptor for the enzyme is believed to be ubiquinone.</text>
</comment>
<evidence type="ECO:0000256" key="9">
    <source>
        <dbReference type="ARBA" id="ARBA00023136"/>
    </source>
</evidence>
<feature type="domain" description="Ribosomal protein/NADH dehydrogenase" evidence="10">
    <location>
        <begin position="23"/>
        <end position="96"/>
    </location>
</feature>
<proteinExistence type="inferred from homology"/>
<organism evidence="11 12">
    <name type="scientific">Tilletiaria anomala (strain ATCC 24038 / CBS 436.72 / UBC 951)</name>
    <dbReference type="NCBI Taxonomy" id="1037660"/>
    <lineage>
        <taxon>Eukaryota</taxon>
        <taxon>Fungi</taxon>
        <taxon>Dikarya</taxon>
        <taxon>Basidiomycota</taxon>
        <taxon>Ustilaginomycotina</taxon>
        <taxon>Exobasidiomycetes</taxon>
        <taxon>Georgefischeriales</taxon>
        <taxon>Tilletiariaceae</taxon>
        <taxon>Tilletiaria</taxon>
    </lineage>
</organism>
<comment type="similarity">
    <text evidence="3">Belongs to the complex I NDUFA2 subunit family.</text>
</comment>
<dbReference type="PANTHER" id="PTHR12878:SF0">
    <property type="entry name" value="NADH DEHYDROGENASE [UBIQUINONE] 1 ALPHA SUBCOMPLEX SUBUNIT 2"/>
    <property type="match status" value="1"/>
</dbReference>
<dbReference type="EMBL" id="JMSN01000121">
    <property type="protein sequence ID" value="KDN38261.1"/>
    <property type="molecule type" value="Genomic_DNA"/>
</dbReference>
<dbReference type="GO" id="GO:0005743">
    <property type="term" value="C:mitochondrial inner membrane"/>
    <property type="evidence" value="ECO:0007669"/>
    <property type="project" value="UniProtKB-SubCell"/>
</dbReference>
<dbReference type="InterPro" id="IPR036249">
    <property type="entry name" value="Thioredoxin-like_sf"/>
</dbReference>
<gene>
    <name evidence="11" type="ORF">K437DRAFT_259457</name>
</gene>
<dbReference type="OrthoDB" id="10250268at2759"/>
<dbReference type="Gene3D" id="3.40.30.10">
    <property type="entry name" value="Glutaredoxin"/>
    <property type="match status" value="1"/>
</dbReference>
<dbReference type="OMA" id="FIEQQYV"/>
<sequence length="97" mass="10399">MASKAVTKALPQALKEVRLHLCQSGPRSAGLRQYIQSNYSLLKSSNPDLPILIREASGTPARAFARFDRGVEKSVELEGASASDVEKKLSDLLTGSA</sequence>
<protein>
    <submittedName>
        <fullName evidence="11">Putative nadh-ubiquinone oxidoreductase 10.5 kDa subunit</fullName>
    </submittedName>
</protein>
<dbReference type="PIRSF" id="PIRSF005822">
    <property type="entry name" value="NDUA2"/>
    <property type="match status" value="1"/>
</dbReference>
<comment type="caution">
    <text evidence="11">The sequence shown here is derived from an EMBL/GenBank/DDBJ whole genome shotgun (WGS) entry which is preliminary data.</text>
</comment>
<accession>A0A066V9W3</accession>
<reference evidence="11 12" key="1">
    <citation type="submission" date="2014-05" db="EMBL/GenBank/DDBJ databases">
        <title>Draft genome sequence of a rare smut relative, Tilletiaria anomala UBC 951.</title>
        <authorList>
            <consortium name="DOE Joint Genome Institute"/>
            <person name="Toome M."/>
            <person name="Kuo A."/>
            <person name="Henrissat B."/>
            <person name="Lipzen A."/>
            <person name="Tritt A."/>
            <person name="Yoshinaga Y."/>
            <person name="Zane M."/>
            <person name="Barry K."/>
            <person name="Grigoriev I.V."/>
            <person name="Spatafora J.W."/>
            <person name="Aimea M.C."/>
        </authorList>
    </citation>
    <scope>NUCLEOTIDE SEQUENCE [LARGE SCALE GENOMIC DNA]</scope>
    <source>
        <strain evidence="11 12">UBC 951</strain>
    </source>
</reference>
<evidence type="ECO:0000256" key="3">
    <source>
        <dbReference type="ARBA" id="ARBA00008939"/>
    </source>
</evidence>
<evidence type="ECO:0000256" key="8">
    <source>
        <dbReference type="ARBA" id="ARBA00023128"/>
    </source>
</evidence>
<evidence type="ECO:0000256" key="2">
    <source>
        <dbReference type="ARBA" id="ARBA00004443"/>
    </source>
</evidence>
<dbReference type="SMART" id="SM00916">
    <property type="entry name" value="L51_S25_CI-B8"/>
    <property type="match status" value="1"/>
</dbReference>
<evidence type="ECO:0000313" key="12">
    <source>
        <dbReference type="Proteomes" id="UP000027361"/>
    </source>
</evidence>
<dbReference type="STRING" id="1037660.A0A066V9W3"/>
<keyword evidence="7" id="KW-0249">Electron transport</keyword>
<evidence type="ECO:0000256" key="1">
    <source>
        <dbReference type="ARBA" id="ARBA00003195"/>
    </source>
</evidence>
<dbReference type="GeneID" id="25265282"/>
<name>A0A066V9W3_TILAU</name>
<keyword evidence="12" id="KW-1185">Reference proteome</keyword>
<keyword evidence="5" id="KW-0679">Respiratory chain</keyword>
<dbReference type="Proteomes" id="UP000027361">
    <property type="component" value="Unassembled WGS sequence"/>
</dbReference>
<keyword evidence="9" id="KW-0472">Membrane</keyword>